<dbReference type="Proteomes" id="UP000322873">
    <property type="component" value="Unassembled WGS sequence"/>
</dbReference>
<dbReference type="EMBL" id="VICG01000003">
    <property type="protein sequence ID" value="KAA8574405.1"/>
    <property type="molecule type" value="Genomic_DNA"/>
</dbReference>
<evidence type="ECO:0000313" key="2">
    <source>
        <dbReference type="Proteomes" id="UP000322873"/>
    </source>
</evidence>
<accession>A0A5M9K6I2</accession>
<proteinExistence type="predicted"/>
<dbReference type="AlphaFoldDB" id="A0A5M9K6I2"/>
<dbReference type="VEuPathDB" id="FungiDB:MFRU_015g01220"/>
<name>A0A5M9K6I2_MONFR</name>
<sequence>MSSVITGRSSNKFTGAFSSSPAPLQTSVHIALPATTGSMITAMPTITREEVKHLVTPDFGSILQVTPSSFPKAGPAMPVETAVKAFFEPDVKTLASIGLRTASDTPATPTTSVVRVAPQHTATSFTRVLHNINMNTNLLRNIAERISVVDVVEVQDQLSQVENESWVERKAQIKPEHVKPEDISKRERVAEQDDDLEFVLERPVKRRHVFTEADEIIDLTSN</sequence>
<evidence type="ECO:0000313" key="1">
    <source>
        <dbReference type="EMBL" id="KAA8574405.1"/>
    </source>
</evidence>
<gene>
    <name evidence="1" type="ORF">EYC84_005881</name>
</gene>
<comment type="caution">
    <text evidence="1">The sequence shown here is derived from an EMBL/GenBank/DDBJ whole genome shotgun (WGS) entry which is preliminary data.</text>
</comment>
<organism evidence="1 2">
    <name type="scientific">Monilinia fructicola</name>
    <name type="common">Brown rot fungus</name>
    <name type="synonym">Ciboria fructicola</name>
    <dbReference type="NCBI Taxonomy" id="38448"/>
    <lineage>
        <taxon>Eukaryota</taxon>
        <taxon>Fungi</taxon>
        <taxon>Dikarya</taxon>
        <taxon>Ascomycota</taxon>
        <taxon>Pezizomycotina</taxon>
        <taxon>Leotiomycetes</taxon>
        <taxon>Helotiales</taxon>
        <taxon>Sclerotiniaceae</taxon>
        <taxon>Monilinia</taxon>
    </lineage>
</organism>
<keyword evidence="2" id="KW-1185">Reference proteome</keyword>
<protein>
    <submittedName>
        <fullName evidence="1">Uncharacterized protein</fullName>
    </submittedName>
</protein>
<reference evidence="1 2" key="1">
    <citation type="submission" date="2019-06" db="EMBL/GenBank/DDBJ databases">
        <title>Genome Sequence of the Brown Rot Fungal Pathogen Monilinia fructicola.</title>
        <authorList>
            <person name="De Miccolis Angelini R.M."/>
            <person name="Landi L."/>
            <person name="Abate D."/>
            <person name="Pollastro S."/>
            <person name="Romanazzi G."/>
            <person name="Faretra F."/>
        </authorList>
    </citation>
    <scope>NUCLEOTIDE SEQUENCE [LARGE SCALE GENOMIC DNA]</scope>
    <source>
        <strain evidence="1 2">Mfrc123</strain>
    </source>
</reference>